<keyword evidence="1" id="KW-0121">Carboxypeptidase</keyword>
<feature type="binding site" evidence="2">
    <location>
        <position position="267"/>
    </location>
    <ligand>
        <name>Zn(2+)</name>
        <dbReference type="ChEBI" id="CHEBI:29105"/>
        <note>catalytic</note>
    </ligand>
</feature>
<keyword evidence="1" id="KW-0378">Hydrolase</keyword>
<comment type="caution">
    <text evidence="4">The sequence shown here is derived from an EMBL/GenBank/DDBJ whole genome shotgun (WGS) entry which is preliminary data.</text>
</comment>
<dbReference type="PANTHER" id="PTHR34217">
    <property type="entry name" value="METAL-DEPENDENT CARBOXYPEPTIDASE"/>
    <property type="match status" value="1"/>
</dbReference>
<dbReference type="PROSITE" id="PS52034">
    <property type="entry name" value="PEPTIDASE_M32"/>
    <property type="match status" value="1"/>
</dbReference>
<keyword evidence="1 2" id="KW-0479">Metal-binding</keyword>
<evidence type="ECO:0000256" key="3">
    <source>
        <dbReference type="PIRSR" id="PIRSR006615-2"/>
    </source>
</evidence>
<dbReference type="PIRSF" id="PIRSF006615">
    <property type="entry name" value="Zn_crbxpep_Taq"/>
    <property type="match status" value="1"/>
</dbReference>
<dbReference type="RefSeq" id="WP_009533191.1">
    <property type="nucleotide sequence ID" value="NZ_JH590863.1"/>
</dbReference>
<evidence type="ECO:0000313" key="4">
    <source>
        <dbReference type="EMBL" id="EHO16660.1"/>
    </source>
</evidence>
<proteinExistence type="inferred from homology"/>
<feature type="binding site" evidence="2">
    <location>
        <position position="293"/>
    </location>
    <ligand>
        <name>Zn(2+)</name>
        <dbReference type="ChEBI" id="CHEBI:29105"/>
        <note>catalytic</note>
    </ligand>
</feature>
<comment type="catalytic activity">
    <reaction evidence="1">
        <text>Release of a C-terminal amino acid with broad specificity, except for -Pro.</text>
        <dbReference type="EC" id="3.4.17.19"/>
    </reaction>
</comment>
<dbReference type="EC" id="3.4.17.19" evidence="1"/>
<feature type="active site" description="Proton donor/acceptor" evidence="3">
    <location>
        <position position="264"/>
    </location>
</feature>
<comment type="cofactor">
    <cofactor evidence="2">
        <name>Zn(2+)</name>
        <dbReference type="ChEBI" id="CHEBI:29105"/>
    </cofactor>
    <text evidence="2">Binds 1 zinc ion per subunit.</text>
</comment>
<comment type="function">
    <text evidence="1">Broad specificity carboxypetidase that releases amino acids sequentially from the C-terminus, including neutral, aromatic, polar and basic residues.</text>
</comment>
<dbReference type="Pfam" id="PF02074">
    <property type="entry name" value="Peptidase_M32"/>
    <property type="match status" value="1"/>
</dbReference>
<keyword evidence="1" id="KW-0645">Protease</keyword>
<dbReference type="PRINTS" id="PR00998">
    <property type="entry name" value="CRBOXYPTASET"/>
</dbReference>
<protein>
    <recommendedName>
        <fullName evidence="1">Metal-dependent carboxypeptidase</fullName>
        <ecNumber evidence="1">3.4.17.19</ecNumber>
    </recommendedName>
</protein>
<accession>A0AA37DG54</accession>
<comment type="similarity">
    <text evidence="1">Belongs to the peptidase M32 family.</text>
</comment>
<dbReference type="InterPro" id="IPR001333">
    <property type="entry name" value="Peptidase_M32_Taq"/>
</dbReference>
<feature type="binding site" evidence="2">
    <location>
        <position position="263"/>
    </location>
    <ligand>
        <name>Zn(2+)</name>
        <dbReference type="ChEBI" id="CHEBI:29105"/>
        <note>catalytic</note>
    </ligand>
</feature>
<evidence type="ECO:0000256" key="1">
    <source>
        <dbReference type="PIRNR" id="PIRNR006615"/>
    </source>
</evidence>
<dbReference type="CDD" id="cd06460">
    <property type="entry name" value="M32_Taq"/>
    <property type="match status" value="1"/>
</dbReference>
<dbReference type="SUPFAM" id="SSF55486">
    <property type="entry name" value="Metalloproteases ('zincins'), catalytic domain"/>
    <property type="match status" value="1"/>
</dbReference>
<keyword evidence="1" id="KW-0482">Metalloprotease</keyword>
<evidence type="ECO:0000256" key="2">
    <source>
        <dbReference type="PIRSR" id="PIRSR006615-1"/>
    </source>
</evidence>
<keyword evidence="5" id="KW-1185">Reference proteome</keyword>
<evidence type="ECO:0000313" key="5">
    <source>
        <dbReference type="Proteomes" id="UP000018466"/>
    </source>
</evidence>
<dbReference type="Proteomes" id="UP000018466">
    <property type="component" value="Unassembled WGS sequence"/>
</dbReference>
<dbReference type="GO" id="GO:0006508">
    <property type="term" value="P:proteolysis"/>
    <property type="evidence" value="ECO:0007669"/>
    <property type="project" value="UniProtKB-UniRule"/>
</dbReference>
<reference evidence="4 5" key="1">
    <citation type="submission" date="2011-10" db="EMBL/GenBank/DDBJ databases">
        <title>The Genome Sequence of Lachnospiraceae bacterium ACC2.</title>
        <authorList>
            <consortium name="The Broad Institute Genome Sequencing Platform"/>
            <person name="Earl A."/>
            <person name="Ward D."/>
            <person name="Feldgarden M."/>
            <person name="Gevers D."/>
            <person name="Sizova M."/>
            <person name="Hazen A."/>
            <person name="Epstein S."/>
            <person name="Young S.K."/>
            <person name="Zeng Q."/>
            <person name="Gargeya S."/>
            <person name="Fitzgerald M."/>
            <person name="Haas B."/>
            <person name="Abouelleil A."/>
            <person name="Alvarado L."/>
            <person name="Arachchi H.M."/>
            <person name="Berlin A."/>
            <person name="Brown A."/>
            <person name="Chapman S.B."/>
            <person name="Chen Z."/>
            <person name="Dunbar C."/>
            <person name="Freedman E."/>
            <person name="Gearin G."/>
            <person name="Goldberg J."/>
            <person name="Griggs A."/>
            <person name="Gujja S."/>
            <person name="Heiman D."/>
            <person name="Howarth C."/>
            <person name="Larson L."/>
            <person name="Lui A."/>
            <person name="MacDonald P.J.P."/>
            <person name="Montmayeur A."/>
            <person name="Murphy C."/>
            <person name="Neiman D."/>
            <person name="Pearson M."/>
            <person name="Priest M."/>
            <person name="Roberts A."/>
            <person name="Saif S."/>
            <person name="Shea T."/>
            <person name="Shenoy N."/>
            <person name="Sisk P."/>
            <person name="Stolte C."/>
            <person name="Sykes S."/>
            <person name="Wortman J."/>
            <person name="Nusbaum C."/>
            <person name="Birren B."/>
        </authorList>
    </citation>
    <scope>NUCLEOTIDE SEQUENCE [LARGE SCALE GENOMIC DNA]</scope>
    <source>
        <strain evidence="4 5">ACC2</strain>
    </source>
</reference>
<sequence>MTTQEKLKQYRDWIFKCSAYRMALNIIGIDKQTVAPSAGAAYRDERSSYLAGELFSLETDPEIIALLKELKDDPAVDAETKRAVQLYYKSVMDTMCIPKEEFVAYQKLCNESFDAWILAKSKADYSIFEPYLKRVIESQKKLYGYRESDQSVYDQMLDDFEPGMTQEKYDAFFAALKERLVPLIRKVTAAKQIREDFLHLEYPVEEQKKFMNELLTYLHFDPSWGYQNESEHPFTSSTCENDCRTTTKYIPNSVVSAIFSTVHEVGHAYYEHDVDPKYDGTILSEGISSGMHESQSRLCENYLARTEAFWRYHYPKLKAQFPKQLGDVSLEDFLKAVNASKPSFIRTEADELTYPMHVLIRYEIEKGLFNGTISTEGLDKTWNAKYKEYLGVDVPNAKVGILQDVHWSDGSFGYFPTYALGTAFAAQFVHTMRKELDVDKLLENNQYDVVMGWLKEHIHKYGCRYDAPELMKLVTGEDFDVNYFLDYIEEKYTKLYQL</sequence>
<dbReference type="GO" id="GO:0046872">
    <property type="term" value="F:metal ion binding"/>
    <property type="evidence" value="ECO:0007669"/>
    <property type="project" value="UniProtKB-KW"/>
</dbReference>
<gene>
    <name evidence="4" type="ORF">HMPREF9623_01359</name>
</gene>
<dbReference type="Gene3D" id="1.10.1370.30">
    <property type="match status" value="1"/>
</dbReference>
<name>A0AA37DG54_9FIRM</name>
<keyword evidence="2" id="KW-0862">Zinc</keyword>
<dbReference type="AlphaFoldDB" id="A0AA37DG54"/>
<dbReference type="EMBL" id="AGEL01000007">
    <property type="protein sequence ID" value="EHO16660.1"/>
    <property type="molecule type" value="Genomic_DNA"/>
</dbReference>
<dbReference type="GO" id="GO:0004181">
    <property type="term" value="F:metallocarboxypeptidase activity"/>
    <property type="evidence" value="ECO:0007669"/>
    <property type="project" value="UniProtKB-UniRule"/>
</dbReference>
<dbReference type="GeneID" id="86941106"/>
<dbReference type="PANTHER" id="PTHR34217:SF1">
    <property type="entry name" value="CARBOXYPEPTIDASE 1"/>
    <property type="match status" value="1"/>
</dbReference>
<organism evidence="4 5">
    <name type="scientific">Stomatobaculum longum</name>
    <dbReference type="NCBI Taxonomy" id="796942"/>
    <lineage>
        <taxon>Bacteria</taxon>
        <taxon>Bacillati</taxon>
        <taxon>Bacillota</taxon>
        <taxon>Clostridia</taxon>
        <taxon>Lachnospirales</taxon>
        <taxon>Lachnospiraceae</taxon>
        <taxon>Stomatobaculum</taxon>
    </lineage>
</organism>